<feature type="region of interest" description="Disordered" evidence="1">
    <location>
        <begin position="78"/>
        <end position="106"/>
    </location>
</feature>
<dbReference type="EMBL" id="BAABIS010000001">
    <property type="protein sequence ID" value="GAA4843416.1"/>
    <property type="molecule type" value="Genomic_DNA"/>
</dbReference>
<accession>A0ABP9DHB7</accession>
<sequence length="106" mass="11332">MQRMEVVGCAMVWASCVVAVGVGTARGDTAGVRERRGPENRNGPLDAEVVHPTARLPSRWRRDAVSRDFRGARAFSKRGEFFPTPPTVGTARGGRKGFFGGTAGAD</sequence>
<evidence type="ECO:0000256" key="1">
    <source>
        <dbReference type="SAM" id="MobiDB-lite"/>
    </source>
</evidence>
<comment type="caution">
    <text evidence="2">The sequence shown here is derived from an EMBL/GenBank/DDBJ whole genome shotgun (WGS) entry which is preliminary data.</text>
</comment>
<feature type="region of interest" description="Disordered" evidence="1">
    <location>
        <begin position="27"/>
        <end position="48"/>
    </location>
</feature>
<proteinExistence type="predicted"/>
<evidence type="ECO:0000313" key="2">
    <source>
        <dbReference type="EMBL" id="GAA4843416.1"/>
    </source>
</evidence>
<dbReference type="PROSITE" id="PS51257">
    <property type="entry name" value="PROKAR_LIPOPROTEIN"/>
    <property type="match status" value="1"/>
</dbReference>
<keyword evidence="3" id="KW-1185">Reference proteome</keyword>
<feature type="compositionally biased region" description="Gly residues" evidence="1">
    <location>
        <begin position="96"/>
        <end position="106"/>
    </location>
</feature>
<evidence type="ECO:0000313" key="3">
    <source>
        <dbReference type="Proteomes" id="UP001501752"/>
    </source>
</evidence>
<reference evidence="3" key="1">
    <citation type="journal article" date="2019" name="Int. J. Syst. Evol. Microbiol.">
        <title>The Global Catalogue of Microorganisms (GCM) 10K type strain sequencing project: providing services to taxonomists for standard genome sequencing and annotation.</title>
        <authorList>
            <consortium name="The Broad Institute Genomics Platform"/>
            <consortium name="The Broad Institute Genome Sequencing Center for Infectious Disease"/>
            <person name="Wu L."/>
            <person name="Ma J."/>
        </authorList>
    </citation>
    <scope>NUCLEOTIDE SEQUENCE [LARGE SCALE GENOMIC DNA]</scope>
    <source>
        <strain evidence="3">JCM 13006</strain>
    </source>
</reference>
<gene>
    <name evidence="2" type="ORF">GCM10023235_19410</name>
</gene>
<evidence type="ECO:0008006" key="4">
    <source>
        <dbReference type="Google" id="ProtNLM"/>
    </source>
</evidence>
<name>A0ABP9DHB7_9ACTN</name>
<organism evidence="2 3">
    <name type="scientific">Kitasatospora terrestris</name>
    <dbReference type="NCBI Taxonomy" id="258051"/>
    <lineage>
        <taxon>Bacteria</taxon>
        <taxon>Bacillati</taxon>
        <taxon>Actinomycetota</taxon>
        <taxon>Actinomycetes</taxon>
        <taxon>Kitasatosporales</taxon>
        <taxon>Streptomycetaceae</taxon>
        <taxon>Kitasatospora</taxon>
    </lineage>
</organism>
<protein>
    <recommendedName>
        <fullName evidence="4">Secreted protein</fullName>
    </recommendedName>
</protein>
<dbReference type="Proteomes" id="UP001501752">
    <property type="component" value="Unassembled WGS sequence"/>
</dbReference>